<feature type="domain" description="Glycosyltransferase subfamily 4-like N-terminal" evidence="4">
    <location>
        <begin position="47"/>
        <end position="118"/>
    </location>
</feature>
<dbReference type="CDD" id="cd03809">
    <property type="entry name" value="GT4_MtfB-like"/>
    <property type="match status" value="1"/>
</dbReference>
<evidence type="ECO:0000256" key="1">
    <source>
        <dbReference type="ARBA" id="ARBA00022676"/>
    </source>
</evidence>
<dbReference type="PANTHER" id="PTHR46401:SF2">
    <property type="entry name" value="GLYCOSYLTRANSFERASE WBBK-RELATED"/>
    <property type="match status" value="1"/>
</dbReference>
<dbReference type="AlphaFoldDB" id="A0A1H9R398"/>
<reference evidence="5 6" key="1">
    <citation type="submission" date="2016-10" db="EMBL/GenBank/DDBJ databases">
        <authorList>
            <person name="de Groot N.N."/>
        </authorList>
    </citation>
    <scope>NUCLEOTIDE SEQUENCE [LARGE SCALE GENOMIC DNA]</scope>
    <source>
        <strain evidence="5 6">DSM 16859</strain>
    </source>
</reference>
<evidence type="ECO:0000313" key="6">
    <source>
        <dbReference type="Proteomes" id="UP000198815"/>
    </source>
</evidence>
<dbReference type="Gene3D" id="3.40.50.2000">
    <property type="entry name" value="Glycogen Phosphorylase B"/>
    <property type="match status" value="1"/>
</dbReference>
<dbReference type="Proteomes" id="UP000198815">
    <property type="component" value="Unassembled WGS sequence"/>
</dbReference>
<keyword evidence="1" id="KW-0328">Glycosyltransferase</keyword>
<sequence>MREIGGLPVYQWGHLSGYLWEQIELPRFLRNANSELVLCLGNTGPIGGRGMVLALHDVTYLDFPGGYPFAMRLWLKTMTPILVRRSREVITVSHTAKRQIVSHYPAAGNKIAVVSNAVSGELTGSGPETVQRHDFLAFYHASESKNCAILVEAFRALPNETLRLVGPAPESPVPPNVIPLGRLNDSQLLDEYQHALGFIIPSLSEGFGIPPLEAQANGAVVLSSNASSLPEVLADSALFFNPRDVSDLVDKIKRLAADPALVTRLRSLGSENWRRYSWKSSAERLNEVLNSLKRGS</sequence>
<keyword evidence="6" id="KW-1185">Reference proteome</keyword>
<dbReference type="Pfam" id="PF00534">
    <property type="entry name" value="Glycos_transf_1"/>
    <property type="match status" value="1"/>
</dbReference>
<dbReference type="PANTHER" id="PTHR46401">
    <property type="entry name" value="GLYCOSYLTRANSFERASE WBBK-RELATED"/>
    <property type="match status" value="1"/>
</dbReference>
<dbReference type="SUPFAM" id="SSF53756">
    <property type="entry name" value="UDP-Glycosyltransferase/glycogen phosphorylase"/>
    <property type="match status" value="1"/>
</dbReference>
<evidence type="ECO:0000256" key="2">
    <source>
        <dbReference type="ARBA" id="ARBA00022679"/>
    </source>
</evidence>
<dbReference type="InterPro" id="IPR001296">
    <property type="entry name" value="Glyco_trans_1"/>
</dbReference>
<evidence type="ECO:0000313" key="5">
    <source>
        <dbReference type="EMBL" id="SER67097.1"/>
    </source>
</evidence>
<protein>
    <submittedName>
        <fullName evidence="5">Glycosyl transferases group 1</fullName>
    </submittedName>
</protein>
<gene>
    <name evidence="5" type="ORF">SAMN05443377_105102</name>
</gene>
<dbReference type="Pfam" id="PF13439">
    <property type="entry name" value="Glyco_transf_4"/>
    <property type="match status" value="1"/>
</dbReference>
<name>A0A1H9R398_9ACTN</name>
<feature type="domain" description="Glycosyl transferase family 1" evidence="3">
    <location>
        <begin position="145"/>
        <end position="266"/>
    </location>
</feature>
<dbReference type="GO" id="GO:0016757">
    <property type="term" value="F:glycosyltransferase activity"/>
    <property type="evidence" value="ECO:0007669"/>
    <property type="project" value="InterPro"/>
</dbReference>
<dbReference type="InterPro" id="IPR028098">
    <property type="entry name" value="Glyco_trans_4-like_N"/>
</dbReference>
<proteinExistence type="predicted"/>
<accession>A0A1H9R398</accession>
<dbReference type="GO" id="GO:0009103">
    <property type="term" value="P:lipopolysaccharide biosynthetic process"/>
    <property type="evidence" value="ECO:0007669"/>
    <property type="project" value="TreeGrafter"/>
</dbReference>
<dbReference type="EMBL" id="FOGZ01000005">
    <property type="protein sequence ID" value="SER67097.1"/>
    <property type="molecule type" value="Genomic_DNA"/>
</dbReference>
<evidence type="ECO:0000259" key="3">
    <source>
        <dbReference type="Pfam" id="PF00534"/>
    </source>
</evidence>
<keyword evidence="2 5" id="KW-0808">Transferase</keyword>
<evidence type="ECO:0000259" key="4">
    <source>
        <dbReference type="Pfam" id="PF13439"/>
    </source>
</evidence>
<organism evidence="5 6">
    <name type="scientific">Propionibacterium cyclohexanicum</name>
    <dbReference type="NCBI Taxonomy" id="64702"/>
    <lineage>
        <taxon>Bacteria</taxon>
        <taxon>Bacillati</taxon>
        <taxon>Actinomycetota</taxon>
        <taxon>Actinomycetes</taxon>
        <taxon>Propionibacteriales</taxon>
        <taxon>Propionibacteriaceae</taxon>
        <taxon>Propionibacterium</taxon>
    </lineage>
</organism>
<dbReference type="STRING" id="64702.SAMN05443377_105102"/>